<evidence type="ECO:0000313" key="1">
    <source>
        <dbReference type="EMBL" id="KOS43136.1"/>
    </source>
</evidence>
<accession>A0A0M8P0R3</accession>
<dbReference type="OrthoDB" id="5979581at2759"/>
<dbReference type="STRING" id="229535.A0A0M8P0R3"/>
<gene>
    <name evidence="1" type="ORF">ACN38_g5940</name>
</gene>
<dbReference type="AlphaFoldDB" id="A0A0M8P0R3"/>
<dbReference type="EMBL" id="LHQQ01000088">
    <property type="protein sequence ID" value="KOS43136.1"/>
    <property type="molecule type" value="Genomic_DNA"/>
</dbReference>
<organism evidence="1 2">
    <name type="scientific">Penicillium nordicum</name>
    <dbReference type="NCBI Taxonomy" id="229535"/>
    <lineage>
        <taxon>Eukaryota</taxon>
        <taxon>Fungi</taxon>
        <taxon>Dikarya</taxon>
        <taxon>Ascomycota</taxon>
        <taxon>Pezizomycotina</taxon>
        <taxon>Eurotiomycetes</taxon>
        <taxon>Eurotiomycetidae</taxon>
        <taxon>Eurotiales</taxon>
        <taxon>Aspergillaceae</taxon>
        <taxon>Penicillium</taxon>
    </lineage>
</organism>
<comment type="caution">
    <text evidence="1">The sequence shown here is derived from an EMBL/GenBank/DDBJ whole genome shotgun (WGS) entry which is preliminary data.</text>
</comment>
<proteinExistence type="predicted"/>
<reference evidence="1 2" key="1">
    <citation type="submission" date="2015-08" db="EMBL/GenBank/DDBJ databases">
        <title>Genome sequencing of Penicillium nordicum.</title>
        <authorList>
            <person name="Nguyen H.D."/>
            <person name="Seifert K.A."/>
        </authorList>
    </citation>
    <scope>NUCLEOTIDE SEQUENCE [LARGE SCALE GENOMIC DNA]</scope>
    <source>
        <strain evidence="1 2">DAOMC 185683</strain>
    </source>
</reference>
<keyword evidence="2" id="KW-1185">Reference proteome</keyword>
<sequence length="93" mass="10588">MNMERELHPYHLLGVAFTQYFWETYYVIDGSTVALEWLDTTFEELKYQPSDISTHSLIVAVLIVALTSCVVLEDSEYVNTGKVPILNIGTSKE</sequence>
<protein>
    <submittedName>
        <fullName evidence="1">Uncharacterized protein</fullName>
    </submittedName>
</protein>
<name>A0A0M8P0R3_9EURO</name>
<evidence type="ECO:0000313" key="2">
    <source>
        <dbReference type="Proteomes" id="UP000037696"/>
    </source>
</evidence>
<dbReference type="Proteomes" id="UP000037696">
    <property type="component" value="Unassembled WGS sequence"/>
</dbReference>